<keyword evidence="4" id="KW-0413">Isomerase</keyword>
<name>A0A162CX54_9BACI</name>
<protein>
    <submittedName>
        <fullName evidence="4">5-carboxymethyl-2-hydroxymuconate isomerase</fullName>
    </submittedName>
</protein>
<accession>A0A162CX54</accession>
<keyword evidence="2" id="KW-0479">Metal-binding</keyword>
<comment type="similarity">
    <text evidence="1">Belongs to the FAH family.</text>
</comment>
<evidence type="ECO:0000256" key="2">
    <source>
        <dbReference type="ARBA" id="ARBA00022723"/>
    </source>
</evidence>
<dbReference type="AlphaFoldDB" id="A0A162CX54"/>
<feature type="domain" description="Fumarylacetoacetase-like C-terminal" evidence="3">
    <location>
        <begin position="86"/>
        <end position="291"/>
    </location>
</feature>
<gene>
    <name evidence="4" type="ORF">AZF04_11710</name>
</gene>
<dbReference type="EMBL" id="LTAO01000037">
    <property type="protein sequence ID" value="KYG26994.1"/>
    <property type="molecule type" value="Genomic_DNA"/>
</dbReference>
<dbReference type="FunFam" id="3.90.850.10:FF:000002">
    <property type="entry name" value="2-hydroxyhepta-2,4-diene-1,7-dioate isomerase"/>
    <property type="match status" value="1"/>
</dbReference>
<keyword evidence="5" id="KW-1185">Reference proteome</keyword>
<sequence length="305" mass="34572">MKLLNFNKKGQQAFGVKKDGSIIDIEEALKVHKRDQISTNLLDLISSGKEGLFAFENFLAELPMQDEYLLKEEDIQWEPCLTRPSKIICVGLNYRKHADETDSPYPKVPILFNKFNNTLTGHLCEIEIPNVTNELDYEVELGVVIGKKAKNVKQKDALDYIFGYCTANDLSARDLQMKTPQWLLGKSCDDFSPIGPYLVTADEVGNPNQLQLKTYVNGEIRQDSNTSDMIFSVDEVVSYISTYMTLMPGDIILTGTPEGVVLGYPKEKQIYIKPGDEVTVEIEKVGKLTNVFKEEKLWRESDENR</sequence>
<comment type="caution">
    <text evidence="4">The sequence shown here is derived from an EMBL/GenBank/DDBJ whole genome shotgun (WGS) entry which is preliminary data.</text>
</comment>
<evidence type="ECO:0000313" key="4">
    <source>
        <dbReference type="EMBL" id="KYG26994.1"/>
    </source>
</evidence>
<dbReference type="InterPro" id="IPR036663">
    <property type="entry name" value="Fumarylacetoacetase_C_sf"/>
</dbReference>
<dbReference type="InterPro" id="IPR011234">
    <property type="entry name" value="Fumarylacetoacetase-like_C"/>
</dbReference>
<dbReference type="GO" id="GO:0046872">
    <property type="term" value="F:metal ion binding"/>
    <property type="evidence" value="ECO:0007669"/>
    <property type="project" value="UniProtKB-KW"/>
</dbReference>
<dbReference type="STRING" id="519424.AZF04_11710"/>
<dbReference type="GO" id="GO:0019752">
    <property type="term" value="P:carboxylic acid metabolic process"/>
    <property type="evidence" value="ECO:0007669"/>
    <property type="project" value="UniProtKB-ARBA"/>
</dbReference>
<dbReference type="RefSeq" id="WP_061949949.1">
    <property type="nucleotide sequence ID" value="NZ_LTAO01000037.1"/>
</dbReference>
<reference evidence="4" key="1">
    <citation type="submission" date="2016-02" db="EMBL/GenBank/DDBJ databases">
        <title>Genome sequence of Bacillus trypoxylicola KCTC 13244(T).</title>
        <authorList>
            <person name="Jeong H."/>
            <person name="Park S.-H."/>
            <person name="Choi S.-K."/>
        </authorList>
    </citation>
    <scope>NUCLEOTIDE SEQUENCE [LARGE SCALE GENOMIC DNA]</scope>
    <source>
        <strain evidence="4">KCTC 13244</strain>
    </source>
</reference>
<evidence type="ECO:0000313" key="5">
    <source>
        <dbReference type="Proteomes" id="UP000075806"/>
    </source>
</evidence>
<dbReference type="PANTHER" id="PTHR42796">
    <property type="entry name" value="FUMARYLACETOACETATE HYDROLASE DOMAIN-CONTAINING PROTEIN 2A-RELATED"/>
    <property type="match status" value="1"/>
</dbReference>
<proteinExistence type="inferred from homology"/>
<dbReference type="PANTHER" id="PTHR42796:SF4">
    <property type="entry name" value="FUMARYLACETOACETATE HYDROLASE DOMAIN-CONTAINING PROTEIN 2A"/>
    <property type="match status" value="1"/>
</dbReference>
<evidence type="ECO:0000259" key="3">
    <source>
        <dbReference type="Pfam" id="PF01557"/>
    </source>
</evidence>
<dbReference type="GO" id="GO:0016853">
    <property type="term" value="F:isomerase activity"/>
    <property type="evidence" value="ECO:0007669"/>
    <property type="project" value="UniProtKB-KW"/>
</dbReference>
<dbReference type="SUPFAM" id="SSF56529">
    <property type="entry name" value="FAH"/>
    <property type="match status" value="1"/>
</dbReference>
<dbReference type="OrthoDB" id="9805307at2"/>
<evidence type="ECO:0000256" key="1">
    <source>
        <dbReference type="ARBA" id="ARBA00010211"/>
    </source>
</evidence>
<dbReference type="Pfam" id="PF01557">
    <property type="entry name" value="FAA_hydrolase"/>
    <property type="match status" value="1"/>
</dbReference>
<dbReference type="Proteomes" id="UP000075806">
    <property type="component" value="Unassembled WGS sequence"/>
</dbReference>
<dbReference type="Gene3D" id="3.90.850.10">
    <property type="entry name" value="Fumarylacetoacetase-like, C-terminal domain"/>
    <property type="match status" value="1"/>
</dbReference>
<dbReference type="InterPro" id="IPR051121">
    <property type="entry name" value="FAH"/>
</dbReference>
<organism evidence="4 5">
    <name type="scientific">Alkalihalobacillus trypoxylicola</name>
    <dbReference type="NCBI Taxonomy" id="519424"/>
    <lineage>
        <taxon>Bacteria</taxon>
        <taxon>Bacillati</taxon>
        <taxon>Bacillota</taxon>
        <taxon>Bacilli</taxon>
        <taxon>Bacillales</taxon>
        <taxon>Bacillaceae</taxon>
        <taxon>Alkalihalobacillus</taxon>
    </lineage>
</organism>